<dbReference type="EMBL" id="AP024814">
    <property type="protein sequence ID" value="BCZ17684.1"/>
    <property type="molecule type" value="Genomic_DNA"/>
</dbReference>
<sequence length="187" mass="21884">MQGEHPEDYAALQALEQWKSHFRYVLSCHVSHDTWVKIHKSVFATSPKCVAQALEQYRQGDVYIFQTTYTCPHDLPKFNPDILRAVLLKNLHLWQYNLDEAMGNSAPPLEKSPLKREIRRQLAKLCFAQHYGLITPEYIEHFKLHDPEDSEAIRAVAKQYIDSNPPSFKGKIKIPEEDEYFALRRFL</sequence>
<accession>A0ABN6I503</accession>
<dbReference type="Proteomes" id="UP000826775">
    <property type="component" value="Chromosome"/>
</dbReference>
<reference evidence="1 2" key="1">
    <citation type="submission" date="2021-07" db="EMBL/GenBank/DDBJ databases">
        <title>Novel Helicobacter sp. Isolated from a dog.</title>
        <authorList>
            <person name="Rimbara E."/>
            <person name="Suzuki M."/>
        </authorList>
    </citation>
    <scope>NUCLEOTIDE SEQUENCE [LARGE SCALE GENOMIC DNA]</scope>
    <source>
        <strain evidence="2">NHP19-003</strain>
    </source>
</reference>
<evidence type="ECO:0000313" key="2">
    <source>
        <dbReference type="Proteomes" id="UP000826775"/>
    </source>
</evidence>
<name>A0ABN6I503_9HELI</name>
<protein>
    <recommendedName>
        <fullName evidence="3">BTB domain-containing protein</fullName>
    </recommendedName>
</protein>
<proteinExistence type="predicted"/>
<evidence type="ECO:0000313" key="1">
    <source>
        <dbReference type="EMBL" id="BCZ17684.1"/>
    </source>
</evidence>
<keyword evidence="2" id="KW-1185">Reference proteome</keyword>
<gene>
    <name evidence="1" type="ORF">NHP190003_09660</name>
</gene>
<evidence type="ECO:0008006" key="3">
    <source>
        <dbReference type="Google" id="ProtNLM"/>
    </source>
</evidence>
<organism evidence="1 2">
    <name type="scientific">Helicobacter gastrocanis</name>
    <dbReference type="NCBI Taxonomy" id="2849641"/>
    <lineage>
        <taxon>Bacteria</taxon>
        <taxon>Pseudomonadati</taxon>
        <taxon>Campylobacterota</taxon>
        <taxon>Epsilonproteobacteria</taxon>
        <taxon>Campylobacterales</taxon>
        <taxon>Helicobacteraceae</taxon>
        <taxon>Helicobacter</taxon>
    </lineage>
</organism>